<dbReference type="Gene3D" id="3.30.40.10">
    <property type="entry name" value="Zinc/RING finger domain, C3HC4 (zinc finger)"/>
    <property type="match status" value="2"/>
</dbReference>
<dbReference type="GO" id="GO:0008270">
    <property type="term" value="F:zinc ion binding"/>
    <property type="evidence" value="ECO:0007669"/>
    <property type="project" value="UniProtKB-KW"/>
</dbReference>
<feature type="domain" description="PHD-type" evidence="6">
    <location>
        <begin position="188"/>
        <end position="241"/>
    </location>
</feature>
<protein>
    <recommendedName>
        <fullName evidence="10">Protein Jade-1</fullName>
    </recommendedName>
</protein>
<evidence type="ECO:0000259" key="7">
    <source>
        <dbReference type="PROSITE" id="PS51805"/>
    </source>
</evidence>
<dbReference type="InterPro" id="IPR019787">
    <property type="entry name" value="Znf_PHD-finger"/>
</dbReference>
<organism evidence="8 9">
    <name type="scientific">Trapa incisa</name>
    <dbReference type="NCBI Taxonomy" id="236973"/>
    <lineage>
        <taxon>Eukaryota</taxon>
        <taxon>Viridiplantae</taxon>
        <taxon>Streptophyta</taxon>
        <taxon>Embryophyta</taxon>
        <taxon>Tracheophyta</taxon>
        <taxon>Spermatophyta</taxon>
        <taxon>Magnoliopsida</taxon>
        <taxon>eudicotyledons</taxon>
        <taxon>Gunneridae</taxon>
        <taxon>Pentapetalae</taxon>
        <taxon>rosids</taxon>
        <taxon>malvids</taxon>
        <taxon>Myrtales</taxon>
        <taxon>Lythraceae</taxon>
        <taxon>Trapa</taxon>
    </lineage>
</organism>
<evidence type="ECO:0000256" key="3">
    <source>
        <dbReference type="ARBA" id="ARBA00022833"/>
    </source>
</evidence>
<evidence type="ECO:0000259" key="6">
    <source>
        <dbReference type="PROSITE" id="PS50016"/>
    </source>
</evidence>
<evidence type="ECO:0000256" key="1">
    <source>
        <dbReference type="ARBA" id="ARBA00022723"/>
    </source>
</evidence>
<keyword evidence="2 4" id="KW-0863">Zinc-finger</keyword>
<comment type="caution">
    <text evidence="8">The sequence shown here is derived from an EMBL/GenBank/DDBJ whole genome shotgun (WGS) entry which is preliminary data.</text>
</comment>
<name>A0AAN7KWJ2_9MYRT</name>
<dbReference type="CDD" id="cd15492">
    <property type="entry name" value="PHD_BRPF_JADE_like"/>
    <property type="match status" value="1"/>
</dbReference>
<feature type="domain" description="PHD-type" evidence="7">
    <location>
        <begin position="249"/>
        <end position="361"/>
    </location>
</feature>
<reference evidence="8 9" key="1">
    <citation type="journal article" date="2023" name="Hortic Res">
        <title>Pangenome of water caltrop reveals structural variations and asymmetric subgenome divergence after allopolyploidization.</title>
        <authorList>
            <person name="Zhang X."/>
            <person name="Chen Y."/>
            <person name="Wang L."/>
            <person name="Yuan Y."/>
            <person name="Fang M."/>
            <person name="Shi L."/>
            <person name="Lu R."/>
            <person name="Comes H.P."/>
            <person name="Ma Y."/>
            <person name="Chen Y."/>
            <person name="Huang G."/>
            <person name="Zhou Y."/>
            <person name="Zheng Z."/>
            <person name="Qiu Y."/>
        </authorList>
    </citation>
    <scope>NUCLEOTIDE SEQUENCE [LARGE SCALE GENOMIC DNA]</scope>
    <source>
        <tissue evidence="8">Roots</tissue>
    </source>
</reference>
<keyword evidence="3" id="KW-0862">Zinc</keyword>
<dbReference type="PANTHER" id="PTHR13793">
    <property type="entry name" value="PHD FINGER PROTEINS"/>
    <property type="match status" value="1"/>
</dbReference>
<dbReference type="Proteomes" id="UP001345219">
    <property type="component" value="Chromosome 24"/>
</dbReference>
<dbReference type="PROSITE" id="PS50016">
    <property type="entry name" value="ZF_PHD_2"/>
    <property type="match status" value="1"/>
</dbReference>
<accession>A0AAN7KWJ2</accession>
<dbReference type="InterPro" id="IPR034732">
    <property type="entry name" value="EPHD"/>
</dbReference>
<evidence type="ECO:0000313" key="9">
    <source>
        <dbReference type="Proteomes" id="UP001345219"/>
    </source>
</evidence>
<dbReference type="Pfam" id="PF00628">
    <property type="entry name" value="PHD"/>
    <property type="match status" value="1"/>
</dbReference>
<sequence length="382" mass="42604">MPPSLQDSIPICLCVLKAPAMDASKLRSLPPAKRFSALQRILDKENARPPSDSPHVPLPTKKRKESRYFDKSVLSESCNTSTYCLPAKKRVWAIQPDSEFPFSSIDLNVTYKPPLHPSPSSIDLNVSYKPPLPPPPPIYHPHNVDDEETGRESKFLCECNKGTHEIARQEVEKTKELDVKGAEDEDDGIVCSICQSTDGDPKDPIVFCDGCDLMVHTSCYGNPLVQGVPEGDWFCHQCLEGSKVEGTRSFSCCLCPKKGGALKSTVDGRWAHVVCALFVPEVFFHDSEGRDMIDCFKVPTRRWGQRCYVCEGRTGCAIDCSEHKCPLSFHVTCGFSEDLCIEYREGKGKGAIIAGFCKAHTNLWEKQQQTGKFRIVAREEEQ</sequence>
<dbReference type="InterPro" id="IPR050701">
    <property type="entry name" value="Histone_Mod_Regulator"/>
</dbReference>
<gene>
    <name evidence="8" type="ORF">SAY87_031737</name>
</gene>
<dbReference type="PANTHER" id="PTHR13793:SF148">
    <property type="entry name" value="RING_FYVE_PHD ZINC FINGER SUPERFAMILY PROTEIN"/>
    <property type="match status" value="1"/>
</dbReference>
<dbReference type="InterPro" id="IPR001965">
    <property type="entry name" value="Znf_PHD"/>
</dbReference>
<dbReference type="EMBL" id="JAXIOK010000005">
    <property type="protein sequence ID" value="KAK4771205.1"/>
    <property type="molecule type" value="Genomic_DNA"/>
</dbReference>
<dbReference type="GO" id="GO:0005634">
    <property type="term" value="C:nucleus"/>
    <property type="evidence" value="ECO:0007669"/>
    <property type="project" value="UniProtKB-ARBA"/>
</dbReference>
<evidence type="ECO:0000256" key="5">
    <source>
        <dbReference type="SAM" id="MobiDB-lite"/>
    </source>
</evidence>
<dbReference type="SMART" id="SM00249">
    <property type="entry name" value="PHD"/>
    <property type="match status" value="2"/>
</dbReference>
<proteinExistence type="predicted"/>
<dbReference type="InterPro" id="IPR013083">
    <property type="entry name" value="Znf_RING/FYVE/PHD"/>
</dbReference>
<evidence type="ECO:0000256" key="4">
    <source>
        <dbReference type="PROSITE-ProRule" id="PRU00146"/>
    </source>
</evidence>
<dbReference type="AlphaFoldDB" id="A0AAN7KWJ2"/>
<dbReference type="Pfam" id="PF13832">
    <property type="entry name" value="zf-HC5HC2H_2"/>
    <property type="match status" value="1"/>
</dbReference>
<evidence type="ECO:0000313" key="8">
    <source>
        <dbReference type="EMBL" id="KAK4771205.1"/>
    </source>
</evidence>
<keyword evidence="9" id="KW-1185">Reference proteome</keyword>
<evidence type="ECO:0008006" key="10">
    <source>
        <dbReference type="Google" id="ProtNLM"/>
    </source>
</evidence>
<feature type="region of interest" description="Disordered" evidence="5">
    <location>
        <begin position="44"/>
        <end position="64"/>
    </location>
</feature>
<evidence type="ECO:0000256" key="2">
    <source>
        <dbReference type="ARBA" id="ARBA00022771"/>
    </source>
</evidence>
<keyword evidence="1" id="KW-0479">Metal-binding</keyword>
<dbReference type="SUPFAM" id="SSF57903">
    <property type="entry name" value="FYVE/PHD zinc finger"/>
    <property type="match status" value="1"/>
</dbReference>
<dbReference type="GO" id="GO:0006357">
    <property type="term" value="P:regulation of transcription by RNA polymerase II"/>
    <property type="evidence" value="ECO:0007669"/>
    <property type="project" value="TreeGrafter"/>
</dbReference>
<dbReference type="InterPro" id="IPR011011">
    <property type="entry name" value="Znf_FYVE_PHD"/>
</dbReference>
<dbReference type="PROSITE" id="PS51805">
    <property type="entry name" value="EPHD"/>
    <property type="match status" value="1"/>
</dbReference>